<evidence type="ECO:0000313" key="1">
    <source>
        <dbReference type="EMBL" id="BDQ33682.1"/>
    </source>
</evidence>
<proteinExistence type="predicted"/>
<protein>
    <recommendedName>
        <fullName evidence="3">Solute-binding protein family 3/N-terminal domain-containing protein</fullName>
    </recommendedName>
</protein>
<accession>A0ABM8AQL2</accession>
<reference evidence="1" key="1">
    <citation type="submission" date="2022-08" db="EMBL/GenBank/DDBJ databases">
        <title>Genome Sequence of the sulphate-reducing bacterium, Pseudodesulfovibrio portus JCM14722.</title>
        <authorList>
            <person name="Kondo R."/>
            <person name="Kataoka T."/>
        </authorList>
    </citation>
    <scope>NUCLEOTIDE SEQUENCE</scope>
    <source>
        <strain evidence="1">JCM 14722</strain>
    </source>
</reference>
<evidence type="ECO:0000313" key="2">
    <source>
        <dbReference type="Proteomes" id="UP001061361"/>
    </source>
</evidence>
<gene>
    <name evidence="1" type="ORF">JCM14722_12240</name>
</gene>
<dbReference type="Proteomes" id="UP001061361">
    <property type="component" value="Chromosome"/>
</dbReference>
<evidence type="ECO:0008006" key="3">
    <source>
        <dbReference type="Google" id="ProtNLM"/>
    </source>
</evidence>
<dbReference type="Gene3D" id="3.40.190.10">
    <property type="entry name" value="Periplasmic binding protein-like II"/>
    <property type="match status" value="1"/>
</dbReference>
<dbReference type="EMBL" id="AP026708">
    <property type="protein sequence ID" value="BDQ33682.1"/>
    <property type="molecule type" value="Genomic_DNA"/>
</dbReference>
<dbReference type="SUPFAM" id="SSF53850">
    <property type="entry name" value="Periplasmic binding protein-like II"/>
    <property type="match status" value="1"/>
</dbReference>
<sequence>MGLRSILLAIMWFMLFSLPTRAADNVLLVSFNSFPPSKVKTEDGSYGGSDIDMLQLLAERMGLLVEFDRILKAQHSRAREQRQQKGPIPTQLP</sequence>
<organism evidence="1 2">
    <name type="scientific">Pseudodesulfovibrio portus</name>
    <dbReference type="NCBI Taxonomy" id="231439"/>
    <lineage>
        <taxon>Bacteria</taxon>
        <taxon>Pseudomonadati</taxon>
        <taxon>Thermodesulfobacteriota</taxon>
        <taxon>Desulfovibrionia</taxon>
        <taxon>Desulfovibrionales</taxon>
        <taxon>Desulfovibrionaceae</taxon>
    </lineage>
</organism>
<name>A0ABM8AQL2_9BACT</name>
<keyword evidence="2" id="KW-1185">Reference proteome</keyword>